<keyword evidence="1" id="KW-1133">Transmembrane helix</keyword>
<name>A0A1A9AFA5_PLAOA</name>
<keyword evidence="1" id="KW-0812">Transmembrane</keyword>
<evidence type="ECO:0000313" key="2">
    <source>
        <dbReference type="EMBL" id="SBT55215.1"/>
    </source>
</evidence>
<dbReference type="AlphaFoldDB" id="A0A1A9AFA5"/>
<keyword evidence="5" id="KW-1185">Reference proteome</keyword>
<accession>A0A1A9AFA5</accession>
<dbReference type="Pfam" id="PF05795">
    <property type="entry name" value="Plasmodium_Vir"/>
    <property type="match status" value="1"/>
</dbReference>
<dbReference type="InterPro" id="IPR008780">
    <property type="entry name" value="Plasmodium_Vir"/>
</dbReference>
<dbReference type="EMBL" id="FLRD01000613">
    <property type="protein sequence ID" value="SBT55231.1"/>
    <property type="molecule type" value="Genomic_DNA"/>
</dbReference>
<dbReference type="Proteomes" id="UP000078550">
    <property type="component" value="Unassembled WGS sequence"/>
</dbReference>
<keyword evidence="1" id="KW-0472">Membrane</keyword>
<evidence type="ECO:0000256" key="1">
    <source>
        <dbReference type="SAM" id="Phobius"/>
    </source>
</evidence>
<evidence type="ECO:0000313" key="4">
    <source>
        <dbReference type="Proteomes" id="UP000078550"/>
    </source>
</evidence>
<evidence type="ECO:0000313" key="5">
    <source>
        <dbReference type="Proteomes" id="UP000078555"/>
    </source>
</evidence>
<gene>
    <name evidence="3" type="ORF">POVWA1_068510</name>
    <name evidence="2" type="ORF">POVWA2_066850</name>
</gene>
<dbReference type="EMBL" id="FLRE01000734">
    <property type="protein sequence ID" value="SBT55215.1"/>
    <property type="molecule type" value="Genomic_DNA"/>
</dbReference>
<evidence type="ECO:0000313" key="3">
    <source>
        <dbReference type="EMBL" id="SBT55231.1"/>
    </source>
</evidence>
<feature type="transmembrane region" description="Helical" evidence="1">
    <location>
        <begin position="268"/>
        <end position="290"/>
    </location>
</feature>
<protein>
    <submittedName>
        <fullName evidence="2">PIR Superfamily Protein</fullName>
    </submittedName>
</protein>
<reference evidence="4 5" key="2">
    <citation type="submission" date="2016-05" db="EMBL/GenBank/DDBJ databases">
        <authorList>
            <person name="Naeem Raeece"/>
        </authorList>
    </citation>
    <scope>NUCLEOTIDE SEQUENCE [LARGE SCALE GENOMIC DNA]</scope>
</reference>
<dbReference type="Proteomes" id="UP000078555">
    <property type="component" value="Unassembled WGS sequence"/>
</dbReference>
<organism evidence="2 4">
    <name type="scientific">Plasmodium ovale wallikeri</name>
    <dbReference type="NCBI Taxonomy" id="864142"/>
    <lineage>
        <taxon>Eukaryota</taxon>
        <taxon>Sar</taxon>
        <taxon>Alveolata</taxon>
        <taxon>Apicomplexa</taxon>
        <taxon>Aconoidasida</taxon>
        <taxon>Haemosporida</taxon>
        <taxon>Plasmodiidae</taxon>
        <taxon>Plasmodium</taxon>
        <taxon>Plasmodium (Plasmodium)</taxon>
    </lineage>
</organism>
<reference evidence="2" key="1">
    <citation type="submission" date="2016-05" db="EMBL/GenBank/DDBJ databases">
        <authorList>
            <person name="Lavstsen T."/>
            <person name="Jespersen J.S."/>
        </authorList>
    </citation>
    <scope>NUCLEOTIDE SEQUENCE [LARGE SCALE GENOMIC DNA]</scope>
</reference>
<sequence length="341" mass="40728">MTQCSKILPSKRFYNKLQSEKSSLEKCNEHRNFLSTYGDNTEIIQLCEQIINILSDNSLKVDKKNITCNRCKLLSYWIYSKLDEIFSGEDEKNYVIFTDLQRVWDKVMEELDYPKENTCQLDALIILDKNWKAMKAYYEHCVDYNQIFKRRKPKDSTCDEYDSYIEEKFSQYQEFYKTFLEEKLKKCSENYKRRKKCDVKLELTELMDGKNDSVAENPEQLLIQESFISKVKAILEQQGRLGEIDSSQYVLALIEKLREYNKSTSKSLPSLIISIVISLAGIFLIFFFWYRFTPYGAIFRVVVNKIRKYRHYRRHKKAQKMLEDIVKPKRRSLFCIPYNST</sequence>
<proteinExistence type="predicted"/>